<accession>A0ABU5MZI1</accession>
<evidence type="ECO:0000256" key="2">
    <source>
        <dbReference type="RuleBase" id="RU003616"/>
    </source>
</evidence>
<evidence type="ECO:0000256" key="1">
    <source>
        <dbReference type="PROSITE-ProRule" id="PRU00285"/>
    </source>
</evidence>
<keyword evidence="5" id="KW-1185">Reference proteome</keyword>
<sequence>MKHALMPFRKRSIQSSHEWDYDPFARLSREIDNLMNTYHGRLSEVGDFMERDFGVELSETDRHVIVHAELPGMSRKDIYVSLDEDVLMIRAVRREQREQRKRDYHISEVNYGGVSRSIRLPVSVDSDRATARFKRGLLTLKLPKNDQSELTQKRIPVTVD</sequence>
<gene>
    <name evidence="4" type="ORF">P9H32_13185</name>
</gene>
<evidence type="ECO:0000259" key="3">
    <source>
        <dbReference type="PROSITE" id="PS01031"/>
    </source>
</evidence>
<reference evidence="4 5" key="1">
    <citation type="journal article" date="2024" name="Appl. Environ. Microbiol.">
        <title>Pontiella agarivorans sp. nov., a novel marine anaerobic bacterium capable of degrading macroalgal polysaccharides and fixing nitrogen.</title>
        <authorList>
            <person name="Liu N."/>
            <person name="Kivenson V."/>
            <person name="Peng X."/>
            <person name="Cui Z."/>
            <person name="Lankiewicz T.S."/>
            <person name="Gosselin K.M."/>
            <person name="English C.J."/>
            <person name="Blair E.M."/>
            <person name="O'Malley M.A."/>
            <person name="Valentine D.L."/>
        </authorList>
    </citation>
    <scope>NUCLEOTIDE SEQUENCE [LARGE SCALE GENOMIC DNA]</scope>
    <source>
        <strain evidence="4 5">NLcol2</strain>
    </source>
</reference>
<comment type="similarity">
    <text evidence="1 2">Belongs to the small heat shock protein (HSP20) family.</text>
</comment>
<dbReference type="PROSITE" id="PS01031">
    <property type="entry name" value="SHSP"/>
    <property type="match status" value="1"/>
</dbReference>
<organism evidence="4 5">
    <name type="scientific">Pontiella agarivorans</name>
    <dbReference type="NCBI Taxonomy" id="3038953"/>
    <lineage>
        <taxon>Bacteria</taxon>
        <taxon>Pseudomonadati</taxon>
        <taxon>Kiritimatiellota</taxon>
        <taxon>Kiritimatiellia</taxon>
        <taxon>Kiritimatiellales</taxon>
        <taxon>Pontiellaceae</taxon>
        <taxon>Pontiella</taxon>
    </lineage>
</organism>
<dbReference type="Gene3D" id="2.60.40.790">
    <property type="match status" value="1"/>
</dbReference>
<name>A0ABU5MZI1_9BACT</name>
<dbReference type="CDD" id="cd06464">
    <property type="entry name" value="ACD_sHsps-like"/>
    <property type="match status" value="1"/>
</dbReference>
<evidence type="ECO:0000313" key="4">
    <source>
        <dbReference type="EMBL" id="MDZ8119579.1"/>
    </source>
</evidence>
<feature type="domain" description="SHSP" evidence="3">
    <location>
        <begin position="46"/>
        <end position="160"/>
    </location>
</feature>
<dbReference type="EMBL" id="JARVCO010000012">
    <property type="protein sequence ID" value="MDZ8119579.1"/>
    <property type="molecule type" value="Genomic_DNA"/>
</dbReference>
<dbReference type="InterPro" id="IPR002068">
    <property type="entry name" value="A-crystallin/Hsp20_dom"/>
</dbReference>
<dbReference type="InterPro" id="IPR031107">
    <property type="entry name" value="Small_HSP"/>
</dbReference>
<dbReference type="InterPro" id="IPR008978">
    <property type="entry name" value="HSP20-like_chaperone"/>
</dbReference>
<evidence type="ECO:0000313" key="5">
    <source>
        <dbReference type="Proteomes" id="UP001290861"/>
    </source>
</evidence>
<dbReference type="RefSeq" id="WP_322609370.1">
    <property type="nucleotide sequence ID" value="NZ_JARVCO010000012.1"/>
</dbReference>
<dbReference type="Proteomes" id="UP001290861">
    <property type="component" value="Unassembled WGS sequence"/>
</dbReference>
<proteinExistence type="inferred from homology"/>
<dbReference type="Pfam" id="PF00011">
    <property type="entry name" value="HSP20"/>
    <property type="match status" value="1"/>
</dbReference>
<dbReference type="SUPFAM" id="SSF49764">
    <property type="entry name" value="HSP20-like chaperones"/>
    <property type="match status" value="1"/>
</dbReference>
<dbReference type="PANTHER" id="PTHR11527">
    <property type="entry name" value="HEAT-SHOCK PROTEIN 20 FAMILY MEMBER"/>
    <property type="match status" value="1"/>
</dbReference>
<comment type="caution">
    <text evidence="4">The sequence shown here is derived from an EMBL/GenBank/DDBJ whole genome shotgun (WGS) entry which is preliminary data.</text>
</comment>
<protein>
    <submittedName>
        <fullName evidence="4">Hsp20/alpha crystallin family protein</fullName>
    </submittedName>
</protein>